<gene>
    <name evidence="2" type="ORF">GCM10017576_23680</name>
</gene>
<name>A0A9W6H4N6_9MICO</name>
<feature type="transmembrane region" description="Helical" evidence="1">
    <location>
        <begin position="6"/>
        <end position="33"/>
    </location>
</feature>
<evidence type="ECO:0000313" key="3">
    <source>
        <dbReference type="Proteomes" id="UP001142462"/>
    </source>
</evidence>
<dbReference type="AlphaFoldDB" id="A0A9W6H4N6"/>
<dbReference type="Proteomes" id="UP001142462">
    <property type="component" value="Unassembled WGS sequence"/>
</dbReference>
<proteinExistence type="predicted"/>
<keyword evidence="3" id="KW-1185">Reference proteome</keyword>
<sequence length="50" mass="5158">MSADEMAHIASIVALAASAAGGLLVLISAFVVGRTRRRTAVPRRPGGRRA</sequence>
<accession>A0A9W6H4N6</accession>
<evidence type="ECO:0000256" key="1">
    <source>
        <dbReference type="SAM" id="Phobius"/>
    </source>
</evidence>
<comment type="caution">
    <text evidence="2">The sequence shown here is derived from an EMBL/GenBank/DDBJ whole genome shotgun (WGS) entry which is preliminary data.</text>
</comment>
<keyword evidence="1" id="KW-0812">Transmembrane</keyword>
<reference evidence="2" key="1">
    <citation type="journal article" date="2014" name="Int. J. Syst. Evol. Microbiol.">
        <title>Complete genome sequence of Corynebacterium casei LMG S-19264T (=DSM 44701T), isolated from a smear-ripened cheese.</title>
        <authorList>
            <consortium name="US DOE Joint Genome Institute (JGI-PGF)"/>
            <person name="Walter F."/>
            <person name="Albersmeier A."/>
            <person name="Kalinowski J."/>
            <person name="Ruckert C."/>
        </authorList>
    </citation>
    <scope>NUCLEOTIDE SEQUENCE</scope>
    <source>
        <strain evidence="2">VKM Ac-1020</strain>
    </source>
</reference>
<reference evidence="2" key="2">
    <citation type="submission" date="2023-01" db="EMBL/GenBank/DDBJ databases">
        <authorList>
            <person name="Sun Q."/>
            <person name="Evtushenko L."/>
        </authorList>
    </citation>
    <scope>NUCLEOTIDE SEQUENCE</scope>
    <source>
        <strain evidence="2">VKM Ac-1020</strain>
    </source>
</reference>
<organism evidence="2 3">
    <name type="scientific">Microbacterium barkeri</name>
    <dbReference type="NCBI Taxonomy" id="33917"/>
    <lineage>
        <taxon>Bacteria</taxon>
        <taxon>Bacillati</taxon>
        <taxon>Actinomycetota</taxon>
        <taxon>Actinomycetes</taxon>
        <taxon>Micrococcales</taxon>
        <taxon>Microbacteriaceae</taxon>
        <taxon>Microbacterium</taxon>
    </lineage>
</organism>
<keyword evidence="1" id="KW-1133">Transmembrane helix</keyword>
<evidence type="ECO:0000313" key="2">
    <source>
        <dbReference type="EMBL" id="GLJ62238.1"/>
    </source>
</evidence>
<protein>
    <submittedName>
        <fullName evidence="2">Uncharacterized protein</fullName>
    </submittedName>
</protein>
<dbReference type="RefSeq" id="WP_271173927.1">
    <property type="nucleotide sequence ID" value="NZ_BSEJ01000011.1"/>
</dbReference>
<dbReference type="EMBL" id="BSEJ01000011">
    <property type="protein sequence ID" value="GLJ62238.1"/>
    <property type="molecule type" value="Genomic_DNA"/>
</dbReference>
<keyword evidence="1" id="KW-0472">Membrane</keyword>